<evidence type="ECO:0000313" key="2">
    <source>
        <dbReference type="EMBL" id="OLY77638.1"/>
    </source>
</evidence>
<dbReference type="EMBL" id="LSSL01007765">
    <property type="protein sequence ID" value="OLY77638.1"/>
    <property type="molecule type" value="Genomic_DNA"/>
</dbReference>
<name>A0A1R0GL79_9FUNG</name>
<organism evidence="2 3">
    <name type="scientific">Smittium mucronatum</name>
    <dbReference type="NCBI Taxonomy" id="133383"/>
    <lineage>
        <taxon>Eukaryota</taxon>
        <taxon>Fungi</taxon>
        <taxon>Fungi incertae sedis</taxon>
        <taxon>Zoopagomycota</taxon>
        <taxon>Kickxellomycotina</taxon>
        <taxon>Harpellomycetes</taxon>
        <taxon>Harpellales</taxon>
        <taxon>Legeriomycetaceae</taxon>
        <taxon>Smittium</taxon>
    </lineage>
</organism>
<evidence type="ECO:0000256" key="1">
    <source>
        <dbReference type="SAM" id="MobiDB-lite"/>
    </source>
</evidence>
<reference evidence="2 3" key="1">
    <citation type="journal article" date="2016" name="Mol. Biol. Evol.">
        <title>Genome-Wide Survey of Gut Fungi (Harpellales) Reveals the First Horizontally Transferred Ubiquitin Gene from a Mosquito Host.</title>
        <authorList>
            <person name="Wang Y."/>
            <person name="White M.M."/>
            <person name="Kvist S."/>
            <person name="Moncalvo J.M."/>
        </authorList>
    </citation>
    <scope>NUCLEOTIDE SEQUENCE [LARGE SCALE GENOMIC DNA]</scope>
    <source>
        <strain evidence="2 3">ALG-7-W6</strain>
    </source>
</reference>
<feature type="compositionally biased region" description="Basic and acidic residues" evidence="1">
    <location>
        <begin position="74"/>
        <end position="100"/>
    </location>
</feature>
<comment type="caution">
    <text evidence="2">The sequence shown here is derived from an EMBL/GenBank/DDBJ whole genome shotgun (WGS) entry which is preliminary data.</text>
</comment>
<sequence length="324" mass="37677">MEIFKCNFTQKNKTQYNKPEIDKKGAYFKPGLKILAPVFNHSDNNGAIGYVAFPLSNIEKFRGKSEKSILNVAKQDESTNKGENPKKQSTFKIDERNSVTSKKEKNAEDSIYLAVSGREISFYKNLIHPSNEDINDRLAYYGISQIQSEKISKNKSFHLSETHSINTDFEFDHFKLKRNSDQENENFLNKLNQSSKFIDFKKEKTKLILEDNFKSNPPTNNEEYKEDKNGRIFEPEIKDWDSEPAVVAFMERENAILERSCQDYLNSSNSCKEILRKTDNSTKIRDSEKLNRSNIPSDYRNDYDGDTQNPSCICFKNMETRILR</sequence>
<proteinExistence type="predicted"/>
<protein>
    <submittedName>
        <fullName evidence="2">Uncharacterized protein</fullName>
    </submittedName>
</protein>
<dbReference type="Proteomes" id="UP000187455">
    <property type="component" value="Unassembled WGS sequence"/>
</dbReference>
<dbReference type="AlphaFoldDB" id="A0A1R0GL79"/>
<evidence type="ECO:0000313" key="3">
    <source>
        <dbReference type="Proteomes" id="UP000187455"/>
    </source>
</evidence>
<keyword evidence="3" id="KW-1185">Reference proteome</keyword>
<accession>A0A1R0GL79</accession>
<feature type="region of interest" description="Disordered" evidence="1">
    <location>
        <begin position="73"/>
        <end position="100"/>
    </location>
</feature>
<gene>
    <name evidence="2" type="ORF">AYI68_g8327</name>
</gene>